<dbReference type="Proteomes" id="UP000308600">
    <property type="component" value="Unassembled WGS sequence"/>
</dbReference>
<name>A0ACD3AU73_9AGAR</name>
<keyword evidence="2" id="KW-1185">Reference proteome</keyword>
<protein>
    <submittedName>
        <fullName evidence="1">Uncharacterized protein</fullName>
    </submittedName>
</protein>
<gene>
    <name evidence="1" type="ORF">BDN72DRAFT_618337</name>
</gene>
<dbReference type="EMBL" id="ML208333">
    <property type="protein sequence ID" value="TFK69291.1"/>
    <property type="molecule type" value="Genomic_DNA"/>
</dbReference>
<evidence type="ECO:0000313" key="1">
    <source>
        <dbReference type="EMBL" id="TFK69291.1"/>
    </source>
</evidence>
<organism evidence="1 2">
    <name type="scientific">Pluteus cervinus</name>
    <dbReference type="NCBI Taxonomy" id="181527"/>
    <lineage>
        <taxon>Eukaryota</taxon>
        <taxon>Fungi</taxon>
        <taxon>Dikarya</taxon>
        <taxon>Basidiomycota</taxon>
        <taxon>Agaricomycotina</taxon>
        <taxon>Agaricomycetes</taxon>
        <taxon>Agaricomycetidae</taxon>
        <taxon>Agaricales</taxon>
        <taxon>Pluteineae</taxon>
        <taxon>Pluteaceae</taxon>
        <taxon>Pluteus</taxon>
    </lineage>
</organism>
<proteinExistence type="predicted"/>
<evidence type="ECO:0000313" key="2">
    <source>
        <dbReference type="Proteomes" id="UP000308600"/>
    </source>
</evidence>
<accession>A0ACD3AU73</accession>
<sequence>MNTNGPNLPAEVWSRIFELSCTDNGYTGQSMSLVSRSFCRCSAPYKLQSISLQGIKFICRFLAFLHTLPPSQRRVKYLCIMDPGSAIWTYATLSNWDTINELPFDTFCIQSEDGSSEYCNSELEEDTHRSDCTSSSCQSEEEAYEYAPTTDTEIDEISEEMTSLALENEDLEIPAGYAAPLSLLPESPGPTENYLHSLSLAVVQAILELCPNTLVHLSVKLRENMTFRESFDCRGTLLPQVHMPHLQELTWMIPLALHARAPMYPPRQPQPVLFPSLERLHLGDVITKVTGPIVQDACPKLLYLRGHASYTYIKWASVRNEEMPFHTPDTVIQHLMDCSIDTGLPSILQSIQDAPDKLLSDNRVKFVIQRKSDMQTIQDDWQDRILGGTGGWKWIGCTADPVILREAARTADRTFEHWCPPGLLSIASA</sequence>
<reference evidence="1 2" key="1">
    <citation type="journal article" date="2019" name="Nat. Ecol. Evol.">
        <title>Megaphylogeny resolves global patterns of mushroom evolution.</title>
        <authorList>
            <person name="Varga T."/>
            <person name="Krizsan K."/>
            <person name="Foldi C."/>
            <person name="Dima B."/>
            <person name="Sanchez-Garcia M."/>
            <person name="Sanchez-Ramirez S."/>
            <person name="Szollosi G.J."/>
            <person name="Szarkandi J.G."/>
            <person name="Papp V."/>
            <person name="Albert L."/>
            <person name="Andreopoulos W."/>
            <person name="Angelini C."/>
            <person name="Antonin V."/>
            <person name="Barry K.W."/>
            <person name="Bougher N.L."/>
            <person name="Buchanan P."/>
            <person name="Buyck B."/>
            <person name="Bense V."/>
            <person name="Catcheside P."/>
            <person name="Chovatia M."/>
            <person name="Cooper J."/>
            <person name="Damon W."/>
            <person name="Desjardin D."/>
            <person name="Finy P."/>
            <person name="Geml J."/>
            <person name="Haridas S."/>
            <person name="Hughes K."/>
            <person name="Justo A."/>
            <person name="Karasinski D."/>
            <person name="Kautmanova I."/>
            <person name="Kiss B."/>
            <person name="Kocsube S."/>
            <person name="Kotiranta H."/>
            <person name="LaButti K.M."/>
            <person name="Lechner B.E."/>
            <person name="Liimatainen K."/>
            <person name="Lipzen A."/>
            <person name="Lukacs Z."/>
            <person name="Mihaltcheva S."/>
            <person name="Morgado L.N."/>
            <person name="Niskanen T."/>
            <person name="Noordeloos M.E."/>
            <person name="Ohm R.A."/>
            <person name="Ortiz-Santana B."/>
            <person name="Ovrebo C."/>
            <person name="Racz N."/>
            <person name="Riley R."/>
            <person name="Savchenko A."/>
            <person name="Shiryaev A."/>
            <person name="Soop K."/>
            <person name="Spirin V."/>
            <person name="Szebenyi C."/>
            <person name="Tomsovsky M."/>
            <person name="Tulloss R.E."/>
            <person name="Uehling J."/>
            <person name="Grigoriev I.V."/>
            <person name="Vagvolgyi C."/>
            <person name="Papp T."/>
            <person name="Martin F.M."/>
            <person name="Miettinen O."/>
            <person name="Hibbett D.S."/>
            <person name="Nagy L.G."/>
        </authorList>
    </citation>
    <scope>NUCLEOTIDE SEQUENCE [LARGE SCALE GENOMIC DNA]</scope>
    <source>
        <strain evidence="1 2">NL-1719</strain>
    </source>
</reference>